<dbReference type="SUPFAM" id="SSF54913">
    <property type="entry name" value="GlnB-like"/>
    <property type="match status" value="1"/>
</dbReference>
<evidence type="ECO:0000256" key="1">
    <source>
        <dbReference type="ARBA" id="ARBA00015681"/>
    </source>
</evidence>
<evidence type="ECO:0000313" key="3">
    <source>
        <dbReference type="Proteomes" id="UP000551327"/>
    </source>
</evidence>
<dbReference type="AlphaFoldDB" id="A0A7X1KPW6"/>
<dbReference type="EMBL" id="JACLAX010000006">
    <property type="protein sequence ID" value="MBC2669149.1"/>
    <property type="molecule type" value="Genomic_DNA"/>
</dbReference>
<reference evidence="2 3" key="1">
    <citation type="submission" date="2020-08" db="EMBL/GenBank/DDBJ databases">
        <title>The genome sequence of type strain Novosphingobium piscinae KCTC 42194.</title>
        <authorList>
            <person name="Liu Y."/>
        </authorList>
    </citation>
    <scope>NUCLEOTIDE SEQUENCE [LARGE SCALE GENOMIC DNA]</scope>
    <source>
        <strain evidence="2 3">KCTC 42194</strain>
    </source>
</reference>
<proteinExistence type="predicted"/>
<keyword evidence="3" id="KW-1185">Reference proteome</keyword>
<dbReference type="RefSeq" id="WP_185679031.1">
    <property type="nucleotide sequence ID" value="NZ_JACLAX010000006.1"/>
</dbReference>
<dbReference type="Proteomes" id="UP000551327">
    <property type="component" value="Unassembled WGS sequence"/>
</dbReference>
<dbReference type="GO" id="GO:0030234">
    <property type="term" value="F:enzyme regulator activity"/>
    <property type="evidence" value="ECO:0007669"/>
    <property type="project" value="InterPro"/>
</dbReference>
<dbReference type="InterPro" id="IPR015867">
    <property type="entry name" value="N-reg_PII/ATP_PRibTrfase_C"/>
</dbReference>
<organism evidence="2 3">
    <name type="scientific">Novosphingobium piscinae</name>
    <dbReference type="NCBI Taxonomy" id="1507448"/>
    <lineage>
        <taxon>Bacteria</taxon>
        <taxon>Pseudomonadati</taxon>
        <taxon>Pseudomonadota</taxon>
        <taxon>Alphaproteobacteria</taxon>
        <taxon>Sphingomonadales</taxon>
        <taxon>Sphingomonadaceae</taxon>
        <taxon>Novosphingobium</taxon>
    </lineage>
</organism>
<name>A0A7X1KPW6_9SPHN</name>
<evidence type="ECO:0000313" key="2">
    <source>
        <dbReference type="EMBL" id="MBC2669149.1"/>
    </source>
</evidence>
<comment type="caution">
    <text evidence="2">The sequence shown here is derived from an EMBL/GenBank/DDBJ whole genome shotgun (WGS) entry which is preliminary data.</text>
</comment>
<dbReference type="GO" id="GO:0006808">
    <property type="term" value="P:regulation of nitrogen utilization"/>
    <property type="evidence" value="ECO:0007669"/>
    <property type="project" value="InterPro"/>
</dbReference>
<dbReference type="Gene3D" id="3.30.70.120">
    <property type="match status" value="1"/>
</dbReference>
<dbReference type="InterPro" id="IPR002187">
    <property type="entry name" value="N-reg_PII"/>
</dbReference>
<sequence>MTDTITRRRIEVLADEPLMQAIERLAATAGIDHFTLLPLLGGKGRSGRWRDDQISGATSKVMFMAVTTTERADHLTDLLEPLLATHHLIVLVSEVEVVRGSRFA</sequence>
<dbReference type="Pfam" id="PF00543">
    <property type="entry name" value="P-II"/>
    <property type="match status" value="1"/>
</dbReference>
<protein>
    <recommendedName>
        <fullName evidence="1">Nitrogen regulatory protein P-II</fullName>
    </recommendedName>
</protein>
<dbReference type="InterPro" id="IPR011322">
    <property type="entry name" value="N-reg_PII-like_a/b"/>
</dbReference>
<gene>
    <name evidence="2" type="ORF">H7F53_08335</name>
</gene>
<accession>A0A7X1KPW6</accession>